<accession>R7WSH9</accession>
<evidence type="ECO:0000256" key="2">
    <source>
        <dbReference type="SAM" id="Phobius"/>
    </source>
</evidence>
<keyword evidence="4" id="KW-1185">Reference proteome</keyword>
<feature type="region of interest" description="Disordered" evidence="1">
    <location>
        <begin position="454"/>
        <end position="476"/>
    </location>
</feature>
<comment type="caution">
    <text evidence="3">The sequence shown here is derived from an EMBL/GenBank/DDBJ whole genome shotgun (WGS) entry which is preliminary data.</text>
</comment>
<dbReference type="Proteomes" id="UP000013525">
    <property type="component" value="Unassembled WGS sequence"/>
</dbReference>
<dbReference type="AlphaFoldDB" id="R7WSH9"/>
<feature type="transmembrane region" description="Helical" evidence="2">
    <location>
        <begin position="175"/>
        <end position="199"/>
    </location>
</feature>
<keyword evidence="2" id="KW-0812">Transmembrane</keyword>
<dbReference type="PIRSF" id="PIRSF010361">
    <property type="entry name" value="UCP010361"/>
    <property type="match status" value="1"/>
</dbReference>
<evidence type="ECO:0000313" key="3">
    <source>
        <dbReference type="EMBL" id="EOM76924.1"/>
    </source>
</evidence>
<evidence type="ECO:0000313" key="4">
    <source>
        <dbReference type="Proteomes" id="UP000013525"/>
    </source>
</evidence>
<keyword evidence="2" id="KW-1133">Transmembrane helix</keyword>
<evidence type="ECO:0008006" key="5">
    <source>
        <dbReference type="Google" id="ProtNLM"/>
    </source>
</evidence>
<gene>
    <name evidence="3" type="ORF">Rrhod_1695</name>
</gene>
<sequence>MTSEIGGYDRQRSAANNARTRLGHMPATRRSSALTTALVVGTCGLWLVLGYLNKARCAGPPFDEWGRSLIFDSIKDTRVCYSDIQLLWIGRDIDRHVFPYVSGGIDADGMLFGGTVEYPVLSGLLMWLGALGAHTDAEFLAHSALLLAPFGLLTAWMLGRLAGKWALLWSLTPPLVLYAFHNWELPVVATAVAAVFVMATDRIPIRVRAVLAAVLLAIGFCLKIYPGLFVLPLAVYVLTYGRSRGRGYDVRGALATIGAAVVTVVAINLPFAIAGYEGWRASFAFQENRTADITTNSIWFWGLRPMFGVSIDETAPDAYHTVVGILSPLLVLAAFALAVHLGWRRMEHSGGHYPWIAVSAMMLCGFLLLHKVHSPQYTLWLLPFFVLLRVPWGLVAAYLVADLAMGIGVFSYFGALSEGDDAATWQFVVDVGVWGRAVLLVVLFVVFARAPLRGSRDDADSGPPTRHAAVAGRRPS</sequence>
<feature type="transmembrane region" description="Helical" evidence="2">
    <location>
        <begin position="250"/>
        <end position="273"/>
    </location>
</feature>
<name>R7WSH9_9NOCA</name>
<dbReference type="EMBL" id="APMY01000058">
    <property type="protein sequence ID" value="EOM76924.1"/>
    <property type="molecule type" value="Genomic_DNA"/>
</dbReference>
<feature type="transmembrane region" description="Helical" evidence="2">
    <location>
        <begin position="318"/>
        <end position="341"/>
    </location>
</feature>
<reference evidence="3 4" key="1">
    <citation type="journal article" date="2013" name="Genome Announc.">
        <title>Draft Genome Sequence of Rhodococcus rhodnii Strain LMG5362, a Symbiont of Rhodnius prolixus (Hemiptera, Reduviidae, Triatominae), the Principle Vector of Trypanosoma cruzi.</title>
        <authorList>
            <person name="Pachebat J.A."/>
            <person name="van Keulen G."/>
            <person name="Whitten M.M."/>
            <person name="Girdwood S."/>
            <person name="Del Sol R."/>
            <person name="Dyson P.J."/>
            <person name="Facey P.D."/>
        </authorList>
    </citation>
    <scope>NUCLEOTIDE SEQUENCE [LARGE SCALE GENOMIC DNA]</scope>
    <source>
        <strain evidence="3 4">LMG 5362</strain>
    </source>
</reference>
<feature type="transmembrane region" description="Helical" evidence="2">
    <location>
        <begin position="211"/>
        <end position="238"/>
    </location>
</feature>
<organism evidence="3 4">
    <name type="scientific">Rhodococcus rhodnii LMG 5362</name>
    <dbReference type="NCBI Taxonomy" id="1273125"/>
    <lineage>
        <taxon>Bacteria</taxon>
        <taxon>Bacillati</taxon>
        <taxon>Actinomycetota</taxon>
        <taxon>Actinomycetes</taxon>
        <taxon>Mycobacteriales</taxon>
        <taxon>Nocardiaceae</taxon>
        <taxon>Rhodococcus</taxon>
    </lineage>
</organism>
<proteinExistence type="predicted"/>
<protein>
    <recommendedName>
        <fullName evidence="5">Integral membrane protein</fullName>
    </recommendedName>
</protein>
<feature type="transmembrane region" description="Helical" evidence="2">
    <location>
        <begin position="116"/>
        <end position="133"/>
    </location>
</feature>
<feature type="transmembrane region" description="Helical" evidence="2">
    <location>
        <begin position="32"/>
        <end position="52"/>
    </location>
</feature>
<feature type="transmembrane region" description="Helical" evidence="2">
    <location>
        <begin position="353"/>
        <end position="372"/>
    </location>
</feature>
<dbReference type="InterPro" id="IPR016570">
    <property type="entry name" value="UCP010361"/>
</dbReference>
<feature type="transmembrane region" description="Helical" evidence="2">
    <location>
        <begin position="427"/>
        <end position="448"/>
    </location>
</feature>
<dbReference type="eggNOG" id="COG5650">
    <property type="taxonomic scope" value="Bacteria"/>
</dbReference>
<feature type="transmembrane region" description="Helical" evidence="2">
    <location>
        <begin position="139"/>
        <end position="163"/>
    </location>
</feature>
<keyword evidence="2" id="KW-0472">Membrane</keyword>
<dbReference type="PATRIC" id="fig|1273125.3.peg.1635"/>
<evidence type="ECO:0000256" key="1">
    <source>
        <dbReference type="SAM" id="MobiDB-lite"/>
    </source>
</evidence>